<dbReference type="RefSeq" id="WP_167797210.1">
    <property type="nucleotide sequence ID" value="NZ_CM007717.1"/>
</dbReference>
<protein>
    <recommendedName>
        <fullName evidence="3">FXSXX-COOH protein</fullName>
    </recommendedName>
</protein>
<dbReference type="EMBL" id="CP050692">
    <property type="protein sequence ID" value="QIT45269.1"/>
    <property type="molecule type" value="Genomic_DNA"/>
</dbReference>
<organism evidence="1 2">
    <name type="scientific">Streptomyces antibioticus</name>
    <dbReference type="NCBI Taxonomy" id="1890"/>
    <lineage>
        <taxon>Bacteria</taxon>
        <taxon>Bacillati</taxon>
        <taxon>Actinomycetota</taxon>
        <taxon>Actinomycetes</taxon>
        <taxon>Kitasatosporales</taxon>
        <taxon>Streptomycetaceae</taxon>
        <taxon>Streptomyces</taxon>
    </lineage>
</organism>
<sequence>MQKPSVESELVDLGGVPLDAWPTLDLPSADASLRRLLSRIDDPEGSFGGYQPPREA</sequence>
<evidence type="ECO:0000313" key="1">
    <source>
        <dbReference type="EMBL" id="QIT45269.1"/>
    </source>
</evidence>
<reference evidence="1 2" key="1">
    <citation type="submission" date="2020-03" db="EMBL/GenBank/DDBJ databases">
        <title>Is there a link between lipid content and antibiotic production in Streptomyces?</title>
        <authorList>
            <person name="David M."/>
            <person name="Lejeune C."/>
            <person name="Abreu S."/>
            <person name="Thibessard A."/>
            <person name="Leblond P."/>
            <person name="Chaminade P."/>
            <person name="Virolle M.-J."/>
        </authorList>
    </citation>
    <scope>NUCLEOTIDE SEQUENCE [LARGE SCALE GENOMIC DNA]</scope>
    <source>
        <strain evidence="1 2">DSM 41481</strain>
    </source>
</reference>
<gene>
    <name evidence="1" type="ORF">HCX60_18335</name>
</gene>
<accession>A0AAE6YAG4</accession>
<evidence type="ECO:0008006" key="3">
    <source>
        <dbReference type="Google" id="ProtNLM"/>
    </source>
</evidence>
<evidence type="ECO:0000313" key="2">
    <source>
        <dbReference type="Proteomes" id="UP000502504"/>
    </source>
</evidence>
<dbReference type="Proteomes" id="UP000502504">
    <property type="component" value="Chromosome"/>
</dbReference>
<dbReference type="AlphaFoldDB" id="A0AAE6YAG4"/>
<name>A0AAE6YAG4_STRAT</name>
<proteinExistence type="predicted"/>
<dbReference type="GeneID" id="93956852"/>